<dbReference type="OrthoDB" id="9919798at2"/>
<keyword evidence="2" id="KW-1185">Reference proteome</keyword>
<dbReference type="STRING" id="888061.AXF15_05695"/>
<sequence length="91" mass="9655">MNRIARHIRDTLTIALLVLTPAPILAGETMEIHGILKETSSGVILVTAATNYIVRGIDASGLGGCRAIVLGSREMDNGMDVIDAQEIKIAQ</sequence>
<organism evidence="1 2">
    <name type="scientific">Desulfomicrobium orale DSM 12838</name>
    <dbReference type="NCBI Taxonomy" id="888061"/>
    <lineage>
        <taxon>Bacteria</taxon>
        <taxon>Pseudomonadati</taxon>
        <taxon>Thermodesulfobacteriota</taxon>
        <taxon>Desulfovibrionia</taxon>
        <taxon>Desulfovibrionales</taxon>
        <taxon>Desulfomicrobiaceae</taxon>
        <taxon>Desulfomicrobium</taxon>
    </lineage>
</organism>
<dbReference type="AlphaFoldDB" id="A0A0X8JPU2"/>
<proteinExistence type="predicted"/>
<dbReference type="RefSeq" id="WP_066604519.1">
    <property type="nucleotide sequence ID" value="NZ_CP014230.1"/>
</dbReference>
<dbReference type="EMBL" id="CP014230">
    <property type="protein sequence ID" value="AMD92647.1"/>
    <property type="molecule type" value="Genomic_DNA"/>
</dbReference>
<gene>
    <name evidence="1" type="ORF">AXF15_05695</name>
</gene>
<dbReference type="Proteomes" id="UP000063964">
    <property type="component" value="Chromosome"/>
</dbReference>
<protein>
    <submittedName>
        <fullName evidence="1">Uncharacterized protein</fullName>
    </submittedName>
</protein>
<reference evidence="2" key="1">
    <citation type="submission" date="2016-02" db="EMBL/GenBank/DDBJ databases">
        <authorList>
            <person name="Holder M.E."/>
            <person name="Ajami N.J."/>
            <person name="Petrosino J.F."/>
        </authorList>
    </citation>
    <scope>NUCLEOTIDE SEQUENCE [LARGE SCALE GENOMIC DNA]</scope>
    <source>
        <strain evidence="2">DSM 12838</strain>
    </source>
</reference>
<dbReference type="KEGG" id="doa:AXF15_05695"/>
<evidence type="ECO:0000313" key="1">
    <source>
        <dbReference type="EMBL" id="AMD92647.1"/>
    </source>
</evidence>
<evidence type="ECO:0000313" key="2">
    <source>
        <dbReference type="Proteomes" id="UP000063964"/>
    </source>
</evidence>
<name>A0A0X8JPU2_9BACT</name>
<accession>A0A0X8JPU2</accession>